<dbReference type="eggNOG" id="COG0596">
    <property type="taxonomic scope" value="Bacteria"/>
</dbReference>
<dbReference type="ESTHER" id="9laco-c2el47">
    <property type="family name" value="Haloperoxidase"/>
</dbReference>
<dbReference type="Pfam" id="PF00561">
    <property type="entry name" value="Abhydrolase_1"/>
    <property type="match status" value="1"/>
</dbReference>
<dbReference type="Proteomes" id="UP000005583">
    <property type="component" value="Unassembled WGS sequence"/>
</dbReference>
<keyword evidence="1 3" id="KW-0378">Hydrolase</keyword>
<dbReference type="GO" id="GO:0016020">
    <property type="term" value="C:membrane"/>
    <property type="evidence" value="ECO:0007669"/>
    <property type="project" value="TreeGrafter"/>
</dbReference>
<evidence type="ECO:0000313" key="4">
    <source>
        <dbReference type="Proteomes" id="UP000005583"/>
    </source>
</evidence>
<dbReference type="PATRIC" id="fig|525365.8.peg.590"/>
<dbReference type="PANTHER" id="PTHR43798">
    <property type="entry name" value="MONOACYLGLYCEROL LIPASE"/>
    <property type="match status" value="1"/>
</dbReference>
<dbReference type="AlphaFoldDB" id="C2EL47"/>
<dbReference type="Gene3D" id="3.40.50.1820">
    <property type="entry name" value="alpha/beta hydrolase"/>
    <property type="match status" value="1"/>
</dbReference>
<dbReference type="OrthoDB" id="9805423at2"/>
<dbReference type="EMBL" id="ACGU01000016">
    <property type="protein sequence ID" value="EEJ72697.1"/>
    <property type="molecule type" value="Genomic_DNA"/>
</dbReference>
<dbReference type="HOGENOM" id="CLU_020336_12_0_9"/>
<dbReference type="RefSeq" id="WP_007126581.1">
    <property type="nucleotide sequence ID" value="NZ_AZFO01000019.1"/>
</dbReference>
<dbReference type="PANTHER" id="PTHR43798:SF31">
    <property type="entry name" value="AB HYDROLASE SUPERFAMILY PROTEIN YCLE"/>
    <property type="match status" value="1"/>
</dbReference>
<dbReference type="STRING" id="525365.HMPREF0548_0393"/>
<dbReference type="GO" id="GO:0016787">
    <property type="term" value="F:hydrolase activity"/>
    <property type="evidence" value="ECO:0007669"/>
    <property type="project" value="UniProtKB-KW"/>
</dbReference>
<evidence type="ECO:0000259" key="2">
    <source>
        <dbReference type="Pfam" id="PF00561"/>
    </source>
</evidence>
<name>C2EL47_9LACO</name>
<comment type="caution">
    <text evidence="3">The sequence shown here is derived from an EMBL/GenBank/DDBJ whole genome shotgun (WGS) entry which is preliminary data.</text>
</comment>
<evidence type="ECO:0000256" key="1">
    <source>
        <dbReference type="ARBA" id="ARBA00022801"/>
    </source>
</evidence>
<feature type="domain" description="AB hydrolase-1" evidence="2">
    <location>
        <begin position="21"/>
        <end position="241"/>
    </location>
</feature>
<organism evidence="3 4">
    <name type="scientific">Lactobacillus ultunensis DSM 16047</name>
    <dbReference type="NCBI Taxonomy" id="525365"/>
    <lineage>
        <taxon>Bacteria</taxon>
        <taxon>Bacillati</taxon>
        <taxon>Bacillota</taxon>
        <taxon>Bacilli</taxon>
        <taxon>Lactobacillales</taxon>
        <taxon>Lactobacillaceae</taxon>
        <taxon>Lactobacillus</taxon>
    </lineage>
</organism>
<dbReference type="InterPro" id="IPR000073">
    <property type="entry name" value="AB_hydrolase_1"/>
</dbReference>
<proteinExistence type="predicted"/>
<reference evidence="3 4" key="1">
    <citation type="submission" date="2009-01" db="EMBL/GenBank/DDBJ databases">
        <authorList>
            <person name="Qin X."/>
            <person name="Bachman B."/>
            <person name="Battles P."/>
            <person name="Bell A."/>
            <person name="Bess C."/>
            <person name="Bickham C."/>
            <person name="Chaboub L."/>
            <person name="Chen D."/>
            <person name="Coyle M."/>
            <person name="Deiros D.R."/>
            <person name="Dinh H."/>
            <person name="Forbes L."/>
            <person name="Fowler G."/>
            <person name="Francisco L."/>
            <person name="Fu Q."/>
            <person name="Gubbala S."/>
            <person name="Hale W."/>
            <person name="Han Y."/>
            <person name="Hemphill L."/>
            <person name="Highlander S.K."/>
            <person name="Hirani K."/>
            <person name="Hogues M."/>
            <person name="Jackson L."/>
            <person name="Jakkamsetti A."/>
            <person name="Javaid M."/>
            <person name="Jiang H."/>
            <person name="Korchina V."/>
            <person name="Kovar C."/>
            <person name="Lara F."/>
            <person name="Lee S."/>
            <person name="Mata R."/>
            <person name="Mathew T."/>
            <person name="Moen C."/>
            <person name="Morales K."/>
            <person name="Munidasa M."/>
            <person name="Nazareth L."/>
            <person name="Ngo R."/>
            <person name="Nguyen L."/>
            <person name="Okwuonu G."/>
            <person name="Ongeri F."/>
            <person name="Patil S."/>
            <person name="Petrosino J."/>
            <person name="Pham C."/>
            <person name="Pham P."/>
            <person name="Pu L.-L."/>
            <person name="Puazo M."/>
            <person name="Raj R."/>
            <person name="Reid J."/>
            <person name="Rouhana J."/>
            <person name="Saada N."/>
            <person name="Shang Y."/>
            <person name="Simmons D."/>
            <person name="Thornton R."/>
            <person name="Warren J."/>
            <person name="Weissenberger G."/>
            <person name="Zhang J."/>
            <person name="Zhang L."/>
            <person name="Zhou C."/>
            <person name="Zhu D."/>
            <person name="Muzny D."/>
            <person name="Worley K."/>
            <person name="Gibbs R."/>
        </authorList>
    </citation>
    <scope>NUCLEOTIDE SEQUENCE [LARGE SCALE GENOMIC DNA]</scope>
    <source>
        <strain evidence="3 4">DSM 16047</strain>
    </source>
</reference>
<dbReference type="SUPFAM" id="SSF53474">
    <property type="entry name" value="alpha/beta-Hydrolases"/>
    <property type="match status" value="1"/>
</dbReference>
<evidence type="ECO:0000313" key="3">
    <source>
        <dbReference type="EMBL" id="EEJ72697.1"/>
    </source>
</evidence>
<accession>C2EL47</accession>
<dbReference type="InterPro" id="IPR050266">
    <property type="entry name" value="AB_hydrolase_sf"/>
</dbReference>
<sequence>MFFKTDDGVKLNYHIYGSGRPIILIAGFGGYQEIWTAQVDYLTHMGYQVITYDHRNMGRSERTSKGHTLKRLTEDILELSAALDISSVALITHSMGSSILYNLLAVKPELIKLGIIIDQSPYMLNTADWPYGFMNYTPDNFVSEIKKTPQVHETINGISSQVAGKLSFVKVKYPFSRKSNLDLLRDHVQLDWREVIKREKRPLMVIAAKSSPYYDWHFGQWMKAQNDKIETVVLENTGHDIMAEVPQRTNQLIRHFLLKNRYLARE</sequence>
<gene>
    <name evidence="3" type="ORF">HMPREF0548_0393</name>
</gene>
<protein>
    <submittedName>
        <fullName evidence="3">Hydrolase, alpha/beta domain protein</fullName>
    </submittedName>
</protein>
<dbReference type="InterPro" id="IPR029058">
    <property type="entry name" value="AB_hydrolase_fold"/>
</dbReference>
<keyword evidence="4" id="KW-1185">Reference proteome</keyword>